<dbReference type="EMBL" id="MU167300">
    <property type="protein sequence ID" value="KAG0144213.1"/>
    <property type="molecule type" value="Genomic_DNA"/>
</dbReference>
<dbReference type="SUPFAM" id="SSF49899">
    <property type="entry name" value="Concanavalin A-like lectins/glucanases"/>
    <property type="match status" value="1"/>
</dbReference>
<evidence type="ECO:0000313" key="8">
    <source>
        <dbReference type="Proteomes" id="UP000886653"/>
    </source>
</evidence>
<evidence type="ECO:0000259" key="5">
    <source>
        <dbReference type="Pfam" id="PF00251"/>
    </source>
</evidence>
<dbReference type="PANTHER" id="PTHR42800:SF3">
    <property type="entry name" value="GLYCOSYL HYDROLASE FAMILY 32 N-TERMINAL DOMAIN-CONTAINING PROTEIN"/>
    <property type="match status" value="1"/>
</dbReference>
<dbReference type="Gene3D" id="2.115.10.20">
    <property type="entry name" value="Glycosyl hydrolase domain, family 43"/>
    <property type="match status" value="1"/>
</dbReference>
<dbReference type="Pfam" id="PF08244">
    <property type="entry name" value="Glyco_hydro_32C"/>
    <property type="match status" value="1"/>
</dbReference>
<dbReference type="InterPro" id="IPR013148">
    <property type="entry name" value="Glyco_hydro_32_N"/>
</dbReference>
<feature type="domain" description="Glycosyl hydrolase family 32 N-terminal" evidence="5">
    <location>
        <begin position="114"/>
        <end position="271"/>
    </location>
</feature>
<protein>
    <submittedName>
        <fullName evidence="7">Uncharacterized protein</fullName>
    </submittedName>
</protein>
<dbReference type="InterPro" id="IPR013189">
    <property type="entry name" value="Glyco_hydro_32_C"/>
</dbReference>
<evidence type="ECO:0000256" key="3">
    <source>
        <dbReference type="ARBA" id="ARBA00023295"/>
    </source>
</evidence>
<dbReference type="InterPro" id="IPR013320">
    <property type="entry name" value="ConA-like_dom_sf"/>
</dbReference>
<keyword evidence="3 4" id="KW-0326">Glycosidase</keyword>
<evidence type="ECO:0000313" key="7">
    <source>
        <dbReference type="EMBL" id="KAG0144213.1"/>
    </source>
</evidence>
<feature type="domain" description="Glycosyl hydrolase family 32 N-terminal" evidence="5">
    <location>
        <begin position="319"/>
        <end position="490"/>
    </location>
</feature>
<reference evidence="7" key="1">
    <citation type="submission" date="2013-11" db="EMBL/GenBank/DDBJ databases">
        <title>Genome sequence of the fusiform rust pathogen reveals effectors for host alternation and coevolution with pine.</title>
        <authorList>
            <consortium name="DOE Joint Genome Institute"/>
            <person name="Smith K."/>
            <person name="Pendleton A."/>
            <person name="Kubisiak T."/>
            <person name="Anderson C."/>
            <person name="Salamov A."/>
            <person name="Aerts A."/>
            <person name="Riley R."/>
            <person name="Clum A."/>
            <person name="Lindquist E."/>
            <person name="Ence D."/>
            <person name="Campbell M."/>
            <person name="Kronenberg Z."/>
            <person name="Feau N."/>
            <person name="Dhillon B."/>
            <person name="Hamelin R."/>
            <person name="Burleigh J."/>
            <person name="Smith J."/>
            <person name="Yandell M."/>
            <person name="Nelson C."/>
            <person name="Grigoriev I."/>
            <person name="Davis J."/>
        </authorList>
    </citation>
    <scope>NUCLEOTIDE SEQUENCE</scope>
    <source>
        <strain evidence="7">G11</strain>
    </source>
</reference>
<accession>A0A9P6NHM8</accession>
<dbReference type="Pfam" id="PF00251">
    <property type="entry name" value="Glyco_hydro_32N"/>
    <property type="match status" value="2"/>
</dbReference>
<dbReference type="GO" id="GO:0005737">
    <property type="term" value="C:cytoplasm"/>
    <property type="evidence" value="ECO:0007669"/>
    <property type="project" value="TreeGrafter"/>
</dbReference>
<keyword evidence="2 4" id="KW-0378">Hydrolase</keyword>
<evidence type="ECO:0000256" key="2">
    <source>
        <dbReference type="ARBA" id="ARBA00022801"/>
    </source>
</evidence>
<dbReference type="PANTHER" id="PTHR42800">
    <property type="entry name" value="EXOINULINASE INUD (AFU_ORTHOLOGUE AFUA_5G00480)"/>
    <property type="match status" value="1"/>
</dbReference>
<comment type="similarity">
    <text evidence="1 4">Belongs to the glycosyl hydrolase 32 family.</text>
</comment>
<evidence type="ECO:0000259" key="6">
    <source>
        <dbReference type="Pfam" id="PF08244"/>
    </source>
</evidence>
<proteinExistence type="inferred from homology"/>
<dbReference type="InterPro" id="IPR023296">
    <property type="entry name" value="Glyco_hydro_beta-prop_sf"/>
</dbReference>
<dbReference type="Proteomes" id="UP000886653">
    <property type="component" value="Unassembled WGS sequence"/>
</dbReference>
<dbReference type="SUPFAM" id="SSF75005">
    <property type="entry name" value="Arabinanase/levansucrase/invertase"/>
    <property type="match status" value="1"/>
</dbReference>
<dbReference type="OrthoDB" id="202537at2759"/>
<sequence>MVILTTTRFDFPRSTRLRLAFAITIFFFSSSSCRPSTEIFLPQLVQRTETPGDTFAEHKIAPNLHAVNAFSNLTDIQHAGCNIDRNESPQLSEIAECRNSSMFTIWRPKARLLAPAGWLNDPMSIYQTKNGSWHIGYQCSPHRVVWGNVSQCSASTDDFTYFNDYHSWENPITIPPTQLYDIRGVFDGSIIKDGWNGYPTLIYTSASFGTLGYSSHPPEKEGTETQSIAYTEDDGLTWTKLNFGANGNPVIYYWPEQHLTGFRDPYVFESQEFLAFYSNSSIEHKLPNNPGGIAPTGSKFLTLSGGIRADADPLNAGGRLFLYRQTHENNVLDWTYLGALITLPGASKPSSPWRGSSGFNFECGALASINEDGRNVEGIDGSNPHLNQSHRLDVFLTGTEGGRNATNMDYWPTWYALKYDYNHPDGNVKAKVEFSGVIDWGRSYAYVTFSGPDNRQMLVGWCYEDDEHNVLSAQRGYSGAFTLFRDMFVKVIRNVLPGSPDLDEPNPNWTVKTEPDGSKSVITFGQKIAKEVISAYKKSSNVFKPSDRTIDIGVDVSDSEALSTNIVGFESQPKDRFYAISAQLDFHGSKSNLNDSVALERAQMVRGGFRVLGSDHEWTDVYYDPSTESLVISRGHSSLISSYGNSTEAGKLRLWPICDPVTNITSLESLNMTIVVDNSILEVYANEQAVITTRVYPWLLNSTSVSFFVQASESWNTTGRRFKKADDQQTLITNSTFLPHSVSFSHVELWDGLVNSWPNRPRDTSLPGTFSHNITSTLYDLWPDV</sequence>
<keyword evidence="8" id="KW-1185">Reference proteome</keyword>
<dbReference type="CDD" id="cd18621">
    <property type="entry name" value="GH32_XdINV-like"/>
    <property type="match status" value="1"/>
</dbReference>
<evidence type="ECO:0000256" key="4">
    <source>
        <dbReference type="RuleBase" id="RU362110"/>
    </source>
</evidence>
<dbReference type="SMART" id="SM00640">
    <property type="entry name" value="Glyco_32"/>
    <property type="match status" value="1"/>
</dbReference>
<feature type="domain" description="Glycosyl hydrolase family 32 C-terminal" evidence="6">
    <location>
        <begin position="574"/>
        <end position="712"/>
    </location>
</feature>
<dbReference type="GO" id="GO:0004575">
    <property type="term" value="F:sucrose alpha-glucosidase activity"/>
    <property type="evidence" value="ECO:0007669"/>
    <property type="project" value="TreeGrafter"/>
</dbReference>
<comment type="caution">
    <text evidence="7">The sequence shown here is derived from an EMBL/GenBank/DDBJ whole genome shotgun (WGS) entry which is preliminary data.</text>
</comment>
<dbReference type="GO" id="GO:0005987">
    <property type="term" value="P:sucrose catabolic process"/>
    <property type="evidence" value="ECO:0007669"/>
    <property type="project" value="TreeGrafter"/>
</dbReference>
<dbReference type="Gene3D" id="2.60.120.560">
    <property type="entry name" value="Exo-inulinase, domain 1"/>
    <property type="match status" value="1"/>
</dbReference>
<name>A0A9P6NHM8_9BASI</name>
<gene>
    <name evidence="7" type="ORF">CROQUDRAFT_640006</name>
</gene>
<dbReference type="InterPro" id="IPR001362">
    <property type="entry name" value="Glyco_hydro_32"/>
</dbReference>
<dbReference type="AlphaFoldDB" id="A0A9P6NHM8"/>
<evidence type="ECO:0000256" key="1">
    <source>
        <dbReference type="ARBA" id="ARBA00009902"/>
    </source>
</evidence>
<organism evidence="7 8">
    <name type="scientific">Cronartium quercuum f. sp. fusiforme G11</name>
    <dbReference type="NCBI Taxonomy" id="708437"/>
    <lineage>
        <taxon>Eukaryota</taxon>
        <taxon>Fungi</taxon>
        <taxon>Dikarya</taxon>
        <taxon>Basidiomycota</taxon>
        <taxon>Pucciniomycotina</taxon>
        <taxon>Pucciniomycetes</taxon>
        <taxon>Pucciniales</taxon>
        <taxon>Coleosporiaceae</taxon>
        <taxon>Cronartium</taxon>
    </lineage>
</organism>